<evidence type="ECO:0000256" key="1">
    <source>
        <dbReference type="SAM" id="MobiDB-lite"/>
    </source>
</evidence>
<feature type="region of interest" description="Disordered" evidence="1">
    <location>
        <begin position="1"/>
        <end position="92"/>
    </location>
</feature>
<dbReference type="EMBL" id="AC090882">
    <property type="protein sequence ID" value="AAL58214.1"/>
    <property type="molecule type" value="Genomic_DNA"/>
</dbReference>
<feature type="compositionally biased region" description="Basic and acidic residues" evidence="1">
    <location>
        <begin position="35"/>
        <end position="44"/>
    </location>
</feature>
<feature type="compositionally biased region" description="Basic and acidic residues" evidence="1">
    <location>
        <begin position="70"/>
        <end position="85"/>
    </location>
</feature>
<reference evidence="3" key="2">
    <citation type="journal article" date="2008" name="Nucleic Acids Res.">
        <title>The rice annotation project database (RAP-DB): 2008 update.</title>
        <authorList>
            <consortium name="The rice annotation project (RAP)"/>
        </authorList>
    </citation>
    <scope>GENOME REANNOTATION</scope>
    <source>
        <strain evidence="3">cv. Nipponbare</strain>
    </source>
</reference>
<protein>
    <submittedName>
        <fullName evidence="2">Uncharacterized protein</fullName>
    </submittedName>
</protein>
<dbReference type="Proteomes" id="UP000000763">
    <property type="component" value="Chromosome 3"/>
</dbReference>
<accession>Q8W339</accession>
<organism evidence="2 3">
    <name type="scientific">Oryza sativa subsp. japonica</name>
    <name type="common">Rice</name>
    <dbReference type="NCBI Taxonomy" id="39947"/>
    <lineage>
        <taxon>Eukaryota</taxon>
        <taxon>Viridiplantae</taxon>
        <taxon>Streptophyta</taxon>
        <taxon>Embryophyta</taxon>
        <taxon>Tracheophyta</taxon>
        <taxon>Spermatophyta</taxon>
        <taxon>Magnoliopsida</taxon>
        <taxon>Liliopsida</taxon>
        <taxon>Poales</taxon>
        <taxon>Poaceae</taxon>
        <taxon>BOP clade</taxon>
        <taxon>Oryzoideae</taxon>
        <taxon>Oryzeae</taxon>
        <taxon>Oryzinae</taxon>
        <taxon>Oryza</taxon>
        <taxon>Oryza sativa</taxon>
    </lineage>
</organism>
<reference evidence="3" key="1">
    <citation type="journal article" date="2005" name="Nature">
        <title>The map-based sequence of the rice genome.</title>
        <authorList>
            <consortium name="International rice genome sequencing project (IRGSP)"/>
            <person name="Matsumoto T."/>
            <person name="Wu J."/>
            <person name="Kanamori H."/>
            <person name="Katayose Y."/>
            <person name="Fujisawa M."/>
            <person name="Namiki N."/>
            <person name="Mizuno H."/>
            <person name="Yamamoto K."/>
            <person name="Antonio B.A."/>
            <person name="Baba T."/>
            <person name="Sakata K."/>
            <person name="Nagamura Y."/>
            <person name="Aoki H."/>
            <person name="Arikawa K."/>
            <person name="Arita K."/>
            <person name="Bito T."/>
            <person name="Chiden Y."/>
            <person name="Fujitsuka N."/>
            <person name="Fukunaka R."/>
            <person name="Hamada M."/>
            <person name="Harada C."/>
            <person name="Hayashi A."/>
            <person name="Hijishita S."/>
            <person name="Honda M."/>
            <person name="Hosokawa S."/>
            <person name="Ichikawa Y."/>
            <person name="Idonuma A."/>
            <person name="Iijima M."/>
            <person name="Ikeda M."/>
            <person name="Ikeno M."/>
            <person name="Ito K."/>
            <person name="Ito S."/>
            <person name="Ito T."/>
            <person name="Ito Y."/>
            <person name="Ito Y."/>
            <person name="Iwabuchi A."/>
            <person name="Kamiya K."/>
            <person name="Karasawa W."/>
            <person name="Kurita K."/>
            <person name="Katagiri S."/>
            <person name="Kikuta A."/>
            <person name="Kobayashi H."/>
            <person name="Kobayashi N."/>
            <person name="Machita K."/>
            <person name="Maehara T."/>
            <person name="Masukawa M."/>
            <person name="Mizubayashi T."/>
            <person name="Mukai Y."/>
            <person name="Nagasaki H."/>
            <person name="Nagata Y."/>
            <person name="Naito S."/>
            <person name="Nakashima M."/>
            <person name="Nakama Y."/>
            <person name="Nakamichi Y."/>
            <person name="Nakamura M."/>
            <person name="Meguro A."/>
            <person name="Negishi M."/>
            <person name="Ohta I."/>
            <person name="Ohta T."/>
            <person name="Okamoto M."/>
            <person name="Ono N."/>
            <person name="Saji S."/>
            <person name="Sakaguchi M."/>
            <person name="Sakai K."/>
            <person name="Shibata M."/>
            <person name="Shimokawa T."/>
            <person name="Song J."/>
            <person name="Takazaki Y."/>
            <person name="Terasawa K."/>
            <person name="Tsugane M."/>
            <person name="Tsuji K."/>
            <person name="Ueda S."/>
            <person name="Waki K."/>
            <person name="Yamagata H."/>
            <person name="Yamamoto M."/>
            <person name="Yamamoto S."/>
            <person name="Yamane H."/>
            <person name="Yoshiki S."/>
            <person name="Yoshihara R."/>
            <person name="Yukawa K."/>
            <person name="Zhong H."/>
            <person name="Yano M."/>
            <person name="Yuan Q."/>
            <person name="Ouyang S."/>
            <person name="Liu J."/>
            <person name="Jones K.M."/>
            <person name="Gansberger K."/>
            <person name="Moffat K."/>
            <person name="Hill J."/>
            <person name="Bera J."/>
            <person name="Fadrosh D."/>
            <person name="Jin S."/>
            <person name="Johri S."/>
            <person name="Kim M."/>
            <person name="Overton L."/>
            <person name="Reardon M."/>
            <person name="Tsitrin T."/>
            <person name="Vuong H."/>
            <person name="Weaver B."/>
            <person name="Ciecko A."/>
            <person name="Tallon L."/>
            <person name="Jackson J."/>
            <person name="Pai G."/>
            <person name="Aken S.V."/>
            <person name="Utterback T."/>
            <person name="Reidmuller S."/>
            <person name="Feldblyum T."/>
            <person name="Hsiao J."/>
            <person name="Zismann V."/>
            <person name="Iobst S."/>
            <person name="de Vazeille A.R."/>
            <person name="Buell C.R."/>
            <person name="Ying K."/>
            <person name="Li Y."/>
            <person name="Lu T."/>
            <person name="Huang Y."/>
            <person name="Zhao Q."/>
            <person name="Feng Q."/>
            <person name="Zhang L."/>
            <person name="Zhu J."/>
            <person name="Weng Q."/>
            <person name="Mu J."/>
            <person name="Lu Y."/>
            <person name="Fan D."/>
            <person name="Liu Y."/>
            <person name="Guan J."/>
            <person name="Zhang Y."/>
            <person name="Yu S."/>
            <person name="Liu X."/>
            <person name="Zhang Y."/>
            <person name="Hong G."/>
            <person name="Han B."/>
            <person name="Choisne N."/>
            <person name="Demange N."/>
            <person name="Orjeda G."/>
            <person name="Samain S."/>
            <person name="Cattolico L."/>
            <person name="Pelletier E."/>
            <person name="Couloux A."/>
            <person name="Segurens B."/>
            <person name="Wincker P."/>
            <person name="D'Hont A."/>
            <person name="Scarpelli C."/>
            <person name="Weissenbach J."/>
            <person name="Salanoubat M."/>
            <person name="Quetier F."/>
            <person name="Yu Y."/>
            <person name="Kim H.R."/>
            <person name="Rambo T."/>
            <person name="Currie J."/>
            <person name="Collura K."/>
            <person name="Luo M."/>
            <person name="Yang T."/>
            <person name="Ammiraju J.S.S."/>
            <person name="Engler F."/>
            <person name="Soderlund C."/>
            <person name="Wing R.A."/>
            <person name="Palmer L.E."/>
            <person name="de la Bastide M."/>
            <person name="Spiegel L."/>
            <person name="Nascimento L."/>
            <person name="Zutavern T."/>
            <person name="O'Shaughnessy A."/>
            <person name="Dike S."/>
            <person name="Dedhia N."/>
            <person name="Preston R."/>
            <person name="Balija V."/>
            <person name="McCombie W.R."/>
            <person name="Chow T."/>
            <person name="Chen H."/>
            <person name="Chung M."/>
            <person name="Chen C."/>
            <person name="Shaw J."/>
            <person name="Wu H."/>
            <person name="Hsiao K."/>
            <person name="Chao Y."/>
            <person name="Chu M."/>
            <person name="Cheng C."/>
            <person name="Hour A."/>
            <person name="Lee P."/>
            <person name="Lin S."/>
            <person name="Lin Y."/>
            <person name="Liou J."/>
            <person name="Liu S."/>
            <person name="Hsing Y."/>
            <person name="Raghuvanshi S."/>
            <person name="Mohanty A."/>
            <person name="Bharti A.K."/>
            <person name="Gaur A."/>
            <person name="Gupta V."/>
            <person name="Kumar D."/>
            <person name="Ravi V."/>
            <person name="Vij S."/>
            <person name="Kapur A."/>
            <person name="Khurana P."/>
            <person name="Khurana P."/>
            <person name="Khurana J.P."/>
            <person name="Tyagi A.K."/>
            <person name="Gaikwad K."/>
            <person name="Singh A."/>
            <person name="Dalal V."/>
            <person name="Srivastava S."/>
            <person name="Dixit A."/>
            <person name="Pal A.K."/>
            <person name="Ghazi I.A."/>
            <person name="Yadav M."/>
            <person name="Pandit A."/>
            <person name="Bhargava A."/>
            <person name="Sureshbabu K."/>
            <person name="Batra K."/>
            <person name="Sharma T.R."/>
            <person name="Mohapatra T."/>
            <person name="Singh N.K."/>
            <person name="Messing J."/>
            <person name="Nelson A.B."/>
            <person name="Fuks G."/>
            <person name="Kavchok S."/>
            <person name="Keizer G."/>
            <person name="Linton E."/>
            <person name="Llaca V."/>
            <person name="Song R."/>
            <person name="Tanyolac B."/>
            <person name="Young S."/>
            <person name="Ho-Il K."/>
            <person name="Hahn J.H."/>
            <person name="Sangsakoo G."/>
            <person name="Vanavichit A."/>
            <person name="de Mattos Luiz.A.T."/>
            <person name="Zimmer P.D."/>
            <person name="Malone G."/>
            <person name="Dellagostin O."/>
            <person name="de Oliveira A.C."/>
            <person name="Bevan M."/>
            <person name="Bancroft I."/>
            <person name="Minx P."/>
            <person name="Cordum H."/>
            <person name="Wilson R."/>
            <person name="Cheng Z."/>
            <person name="Jin W."/>
            <person name="Jiang J."/>
            <person name="Leong S.A."/>
            <person name="Iwama H."/>
            <person name="Gojobori T."/>
            <person name="Itoh T."/>
            <person name="Niimura Y."/>
            <person name="Fujii Y."/>
            <person name="Habara T."/>
            <person name="Sakai H."/>
            <person name="Sato Y."/>
            <person name="Wilson G."/>
            <person name="Kumar K."/>
            <person name="McCouch S."/>
            <person name="Juretic N."/>
            <person name="Hoen D."/>
            <person name="Wright S."/>
            <person name="Bruskiewich R."/>
            <person name="Bureau T."/>
            <person name="Miyao A."/>
            <person name="Hirochika H."/>
            <person name="Nishikawa T."/>
            <person name="Kadowaki K."/>
            <person name="Sugiura M."/>
            <person name="Burr B."/>
            <person name="Sasaki T."/>
        </authorList>
    </citation>
    <scope>NUCLEOTIDE SEQUENCE [LARGE SCALE GENOMIC DNA]</scope>
    <source>
        <strain evidence="3">cv. Nipponbare</strain>
    </source>
</reference>
<sequence>MAAHLAGGHSAPPCRSAQTPDAEYSPPHRSPAEPNEAHEVKIGHTDFVSIEGVRRGEKGGAPRCGAQRQQKGERSDDKKAAEGRTRVAGRSGAYQRPMSIIVGIHRITTKATPPCRLLIRISRSSPATASPNPCQPHRPLIHAARSSLGAPPLGPCRPELDGHAAPLSETGEVVVATCISRP</sequence>
<proteinExistence type="predicted"/>
<evidence type="ECO:0000313" key="2">
    <source>
        <dbReference type="EMBL" id="AAL58214.1"/>
    </source>
</evidence>
<evidence type="ECO:0000313" key="3">
    <source>
        <dbReference type="Proteomes" id="UP000000763"/>
    </source>
</evidence>
<dbReference type="AlphaFoldDB" id="Q8W339"/>
<gene>
    <name evidence="2" type="primary">OSJNBa0014G15.9</name>
</gene>
<name>Q8W339_ORYSJ</name>